<evidence type="ECO:0000313" key="2">
    <source>
        <dbReference type="Proteomes" id="UP001622950"/>
    </source>
</evidence>
<organism evidence="1 2">
    <name type="scientific">Pseudomonas neuropathica</name>
    <dbReference type="NCBI Taxonomy" id="2730425"/>
    <lineage>
        <taxon>Bacteria</taxon>
        <taxon>Pseudomonadati</taxon>
        <taxon>Pseudomonadota</taxon>
        <taxon>Gammaproteobacteria</taxon>
        <taxon>Pseudomonadales</taxon>
        <taxon>Pseudomonadaceae</taxon>
        <taxon>Pseudomonas</taxon>
    </lineage>
</organism>
<comment type="caution">
    <text evidence="1">The sequence shown here is derived from an EMBL/GenBank/DDBJ whole genome shotgun (WGS) entry which is preliminary data.</text>
</comment>
<gene>
    <name evidence="1" type="ORF">ACJEBM_02070</name>
</gene>
<dbReference type="Proteomes" id="UP001622950">
    <property type="component" value="Unassembled WGS sequence"/>
</dbReference>
<reference evidence="1" key="1">
    <citation type="submission" date="2024-11" db="EMBL/GenBank/DDBJ databases">
        <authorList>
            <person name="Lucas J.A."/>
        </authorList>
    </citation>
    <scope>NUCLEOTIDE SEQUENCE</scope>
    <source>
        <strain evidence="1">Z 8.8</strain>
    </source>
</reference>
<dbReference type="EMBL" id="JBJHQE010000002">
    <property type="protein sequence ID" value="MFK9079464.1"/>
    <property type="molecule type" value="Genomic_DNA"/>
</dbReference>
<accession>A0ACC7MNG4</accession>
<proteinExistence type="predicted"/>
<keyword evidence="2" id="KW-1185">Reference proteome</keyword>
<protein>
    <submittedName>
        <fullName evidence="1">TetR/AcrR family transcriptional regulator</fullName>
    </submittedName>
</protein>
<sequence>MEWPMPTRSDPGVGSRHSVKREHALLEHYAMSSESTRAESLFDRTASPREKKRVQRIEDIIEAAAMLFVRDGYAQFSARRVASELGISLSNLQHYCGTTENLLLSMIRAKIEVFVTRFRDIANETSLTPEQRFVKVIDEDMAATLDPWIASFSFQTWALAEHDKAVNEHLKLIYGEFCRILANLIRDVNPQLTSSKADVYATLIASQIEGLMFYNKQIAADQRHWDETLETMRTMWVNMIRLGH</sequence>
<name>A0ACC7MNG4_9PSED</name>
<evidence type="ECO:0000313" key="1">
    <source>
        <dbReference type="EMBL" id="MFK9079464.1"/>
    </source>
</evidence>